<accession>A0A9N9DP91</accession>
<protein>
    <submittedName>
        <fullName evidence="1">3824_t:CDS:1</fullName>
    </submittedName>
</protein>
<organism evidence="1 2">
    <name type="scientific">Funneliformis mosseae</name>
    <name type="common">Endomycorrhizal fungus</name>
    <name type="synonym">Glomus mosseae</name>
    <dbReference type="NCBI Taxonomy" id="27381"/>
    <lineage>
        <taxon>Eukaryota</taxon>
        <taxon>Fungi</taxon>
        <taxon>Fungi incertae sedis</taxon>
        <taxon>Mucoromycota</taxon>
        <taxon>Glomeromycotina</taxon>
        <taxon>Glomeromycetes</taxon>
        <taxon>Glomerales</taxon>
        <taxon>Glomeraceae</taxon>
        <taxon>Funneliformis</taxon>
    </lineage>
</organism>
<gene>
    <name evidence="1" type="ORF">FMOSSE_LOCUS11121</name>
</gene>
<name>A0A9N9DP91_FUNMO</name>
<sequence>MLNTENCLDSSDNINEEPIEFELGSHDIHLADDLMAKWNLLNLFNDSLETP</sequence>
<evidence type="ECO:0000313" key="2">
    <source>
        <dbReference type="Proteomes" id="UP000789375"/>
    </source>
</evidence>
<proteinExistence type="predicted"/>
<dbReference type="Proteomes" id="UP000789375">
    <property type="component" value="Unassembled WGS sequence"/>
</dbReference>
<comment type="caution">
    <text evidence="1">The sequence shown here is derived from an EMBL/GenBank/DDBJ whole genome shotgun (WGS) entry which is preliminary data.</text>
</comment>
<keyword evidence="2" id="KW-1185">Reference proteome</keyword>
<dbReference type="EMBL" id="CAJVPP010004103">
    <property type="protein sequence ID" value="CAG8643658.1"/>
    <property type="molecule type" value="Genomic_DNA"/>
</dbReference>
<feature type="non-terminal residue" evidence="1">
    <location>
        <position position="51"/>
    </location>
</feature>
<evidence type="ECO:0000313" key="1">
    <source>
        <dbReference type="EMBL" id="CAG8643658.1"/>
    </source>
</evidence>
<reference evidence="1" key="1">
    <citation type="submission" date="2021-06" db="EMBL/GenBank/DDBJ databases">
        <authorList>
            <person name="Kallberg Y."/>
            <person name="Tangrot J."/>
            <person name="Rosling A."/>
        </authorList>
    </citation>
    <scope>NUCLEOTIDE SEQUENCE</scope>
    <source>
        <strain evidence="1">87-6 pot B 2015</strain>
    </source>
</reference>
<dbReference type="AlphaFoldDB" id="A0A9N9DP91"/>